<accession>A0A9W9YAW5</accession>
<dbReference type="PANTHER" id="PTHR12708">
    <property type="entry name" value="DNA POLYMERASE EPSILON SUBUNIT B"/>
    <property type="match status" value="1"/>
</dbReference>
<dbReference type="FunFam" id="3.60.21.50:FF:000007">
    <property type="entry name" value="DNA polymerase epsilon subunit"/>
    <property type="match status" value="1"/>
</dbReference>
<dbReference type="GO" id="GO:0003677">
    <property type="term" value="F:DNA binding"/>
    <property type="evidence" value="ECO:0007669"/>
    <property type="project" value="UniProtKB-UniRule"/>
</dbReference>
<evidence type="ECO:0000256" key="8">
    <source>
        <dbReference type="PIRNR" id="PIRNR000799"/>
    </source>
</evidence>
<dbReference type="PANTHER" id="PTHR12708:SF0">
    <property type="entry name" value="DNA POLYMERASE EPSILON SUBUNIT 2"/>
    <property type="match status" value="1"/>
</dbReference>
<evidence type="ECO:0000256" key="1">
    <source>
        <dbReference type="ARBA" id="ARBA00004123"/>
    </source>
</evidence>
<evidence type="ECO:0000259" key="9">
    <source>
        <dbReference type="Pfam" id="PF04042"/>
    </source>
</evidence>
<dbReference type="Pfam" id="PF12213">
    <property type="entry name" value="Dpoe2NT"/>
    <property type="match status" value="1"/>
</dbReference>
<comment type="similarity">
    <text evidence="2 8">Belongs to the DNA polymerase epsilon subunit B family.</text>
</comment>
<keyword evidence="5 8" id="KW-0539">Nucleus</keyword>
<evidence type="ECO:0000256" key="5">
    <source>
        <dbReference type="ARBA" id="ARBA00023242"/>
    </source>
</evidence>
<feature type="domain" description="DNA polymerase epsilon subunit B N-terminal" evidence="10">
    <location>
        <begin position="3"/>
        <end position="73"/>
    </location>
</feature>
<dbReference type="GO" id="GO:0016779">
    <property type="term" value="F:nucleotidyltransferase activity"/>
    <property type="evidence" value="ECO:0007669"/>
    <property type="project" value="UniProtKB-KW"/>
</dbReference>
<dbReference type="OrthoDB" id="10254730at2759"/>
<evidence type="ECO:0000256" key="2">
    <source>
        <dbReference type="ARBA" id="ARBA00009560"/>
    </source>
</evidence>
<evidence type="ECO:0000259" key="10">
    <source>
        <dbReference type="Pfam" id="PF12213"/>
    </source>
</evidence>
<dbReference type="Proteomes" id="UP001163046">
    <property type="component" value="Unassembled WGS sequence"/>
</dbReference>
<comment type="subunit">
    <text evidence="7">Component of the DNA polymerase epsilon complex consisting of four subunits: the catalytic subunit POLE and the accessory subunits POLE2, POLE3 and POLE4.</text>
</comment>
<comment type="subcellular location">
    <subcellularLocation>
        <location evidence="1 8">Nucleus</location>
    </subcellularLocation>
</comment>
<dbReference type="GO" id="GO:0042276">
    <property type="term" value="P:error-prone translesion synthesis"/>
    <property type="evidence" value="ECO:0007669"/>
    <property type="project" value="TreeGrafter"/>
</dbReference>
<dbReference type="EMBL" id="MU827791">
    <property type="protein sequence ID" value="KAJ7330706.1"/>
    <property type="molecule type" value="Genomic_DNA"/>
</dbReference>
<protein>
    <recommendedName>
        <fullName evidence="8">DNA polymerase epsilon subunit</fullName>
    </recommendedName>
    <alternativeName>
        <fullName evidence="8">DNA polymerase II subunit 2</fullName>
    </alternativeName>
</protein>
<dbReference type="Pfam" id="PF04042">
    <property type="entry name" value="DNA_pol_E_B"/>
    <property type="match status" value="1"/>
</dbReference>
<evidence type="ECO:0000313" key="11">
    <source>
        <dbReference type="EMBL" id="KAJ7330706.1"/>
    </source>
</evidence>
<keyword evidence="11" id="KW-0808">Transferase</keyword>
<proteinExistence type="inferred from homology"/>
<evidence type="ECO:0000313" key="12">
    <source>
        <dbReference type="Proteomes" id="UP001163046"/>
    </source>
</evidence>
<reference evidence="11" key="1">
    <citation type="submission" date="2023-01" db="EMBL/GenBank/DDBJ databases">
        <title>Genome assembly of the deep-sea coral Lophelia pertusa.</title>
        <authorList>
            <person name="Herrera S."/>
            <person name="Cordes E."/>
        </authorList>
    </citation>
    <scope>NUCLEOTIDE SEQUENCE</scope>
    <source>
        <strain evidence="11">USNM1676648</strain>
        <tissue evidence="11">Polyp</tissue>
    </source>
</reference>
<evidence type="ECO:0000256" key="4">
    <source>
        <dbReference type="ARBA" id="ARBA00023125"/>
    </source>
</evidence>
<comment type="caution">
    <text evidence="11">The sequence shown here is derived from an EMBL/GenBank/DDBJ whole genome shotgun (WGS) entry which is preliminary data.</text>
</comment>
<dbReference type="Gene3D" id="1.10.8.60">
    <property type="match status" value="1"/>
</dbReference>
<feature type="domain" description="DNA polymerase alpha/delta/epsilon subunit B" evidence="9">
    <location>
        <begin position="283"/>
        <end position="484"/>
    </location>
</feature>
<keyword evidence="12" id="KW-1185">Reference proteome</keyword>
<dbReference type="GO" id="GO:0008622">
    <property type="term" value="C:epsilon DNA polymerase complex"/>
    <property type="evidence" value="ECO:0007669"/>
    <property type="project" value="UniProtKB-UniRule"/>
</dbReference>
<dbReference type="InterPro" id="IPR007185">
    <property type="entry name" value="DNA_pol_a/d/e_bsu"/>
</dbReference>
<dbReference type="PIRSF" id="PIRSF000799">
    <property type="entry name" value="DNA_pol_eps_2"/>
    <property type="match status" value="1"/>
</dbReference>
<evidence type="ECO:0000256" key="3">
    <source>
        <dbReference type="ARBA" id="ARBA00022705"/>
    </source>
</evidence>
<gene>
    <name evidence="11" type="primary">POLE2</name>
    <name evidence="11" type="ORF">OS493_021634</name>
</gene>
<keyword evidence="3 8" id="KW-0235">DNA replication</keyword>
<keyword evidence="4 8" id="KW-0238">DNA-binding</keyword>
<sequence length="522" mass="58416">MAATVRGKIVSTFKLHGLSLKTDASKFLTEVLSPLTEVELEDWLDKIVEGVQKQPLTTSLVDREIAEQAVQECSQTSEEDGDKAFTIIDAFSVPRFTFNPDRKKFLPKSGSASLLANNPNAKAEVFRERYNILHQRTMRHELFSPVVEGANQSQAAEKFSLKPVEFLLGSTANLGQLIVLGMMTQIKEGKYFLEDPTGVVELDMRQANFHTGLYTENCFVLAEGTYEDGVFRIKALGFPPAEPGLVTRNHFGSVNFFGGPSSTSLKASAKLKAVERENNDAMFVMLSDVWLDQPRVMEKLRALFSGYSAMPPAMFILCGNFTSEPHGPNHYHTLKGSFQAFAKLVAEFPPLIENSRFVFVPGPQDPGPGNILPRPPIPSIFTSAVTEKVPLSVFTTNPCRIQYCTQEIIVFREDLVNKMCRNSINLPKDLKDIPVQLVKTILAQAHICPIPPHVRPMYWTQDHSLRVYPVPDLMVLADKYDPYTCSSLECVCTNPSSFARNEFAFKVYWPSTRELEDCKITD</sequence>
<keyword evidence="11" id="KW-0548">Nucleotidyltransferase</keyword>
<dbReference type="AlphaFoldDB" id="A0A9W9YAW5"/>
<comment type="function">
    <text evidence="6">Accessory component of the DNA polymerase epsilon complex. Participates in DNA repair and in chromosomal DNA replication.</text>
</comment>
<dbReference type="Gene3D" id="3.60.21.50">
    <property type="match status" value="1"/>
</dbReference>
<evidence type="ECO:0000256" key="7">
    <source>
        <dbReference type="ARBA" id="ARBA00063156"/>
    </source>
</evidence>
<name>A0A9W9YAW5_9CNID</name>
<organism evidence="11 12">
    <name type="scientific">Desmophyllum pertusum</name>
    <dbReference type="NCBI Taxonomy" id="174260"/>
    <lineage>
        <taxon>Eukaryota</taxon>
        <taxon>Metazoa</taxon>
        <taxon>Cnidaria</taxon>
        <taxon>Anthozoa</taxon>
        <taxon>Hexacorallia</taxon>
        <taxon>Scleractinia</taxon>
        <taxon>Caryophylliina</taxon>
        <taxon>Caryophylliidae</taxon>
        <taxon>Desmophyllum</taxon>
    </lineage>
</organism>
<dbReference type="InterPro" id="IPR016266">
    <property type="entry name" value="POLE2"/>
</dbReference>
<dbReference type="FunFam" id="1.10.8.60:FF:000053">
    <property type="entry name" value="DNA polymerase epsilon subunit"/>
    <property type="match status" value="1"/>
</dbReference>
<dbReference type="InterPro" id="IPR024639">
    <property type="entry name" value="DNA_pol_e_bsu_N"/>
</dbReference>
<dbReference type="GO" id="GO:0006261">
    <property type="term" value="P:DNA-templated DNA replication"/>
    <property type="evidence" value="ECO:0007669"/>
    <property type="project" value="InterPro"/>
</dbReference>
<evidence type="ECO:0000256" key="6">
    <source>
        <dbReference type="ARBA" id="ARBA00054225"/>
    </source>
</evidence>